<dbReference type="InterPro" id="IPR002126">
    <property type="entry name" value="Cadherin-like_dom"/>
</dbReference>
<protein>
    <submittedName>
        <fullName evidence="3">Flagellar hook-length control protein FliK</fullName>
    </submittedName>
</protein>
<keyword evidence="3" id="KW-0966">Cell projection</keyword>
<dbReference type="Pfam" id="PF17963">
    <property type="entry name" value="Big_9"/>
    <property type="match status" value="2"/>
</dbReference>
<dbReference type="InterPro" id="IPR013783">
    <property type="entry name" value="Ig-like_fold"/>
</dbReference>
<keyword evidence="1" id="KW-0732">Signal</keyword>
<organism evidence="3">
    <name type="scientific">uncultured Sulfurovum sp</name>
    <dbReference type="NCBI Taxonomy" id="269237"/>
    <lineage>
        <taxon>Bacteria</taxon>
        <taxon>Pseudomonadati</taxon>
        <taxon>Campylobacterota</taxon>
        <taxon>Epsilonproteobacteria</taxon>
        <taxon>Campylobacterales</taxon>
        <taxon>Sulfurovaceae</taxon>
        <taxon>Sulfurovum</taxon>
        <taxon>environmental samples</taxon>
    </lineage>
</organism>
<dbReference type="Pfam" id="PF13205">
    <property type="entry name" value="Big_5"/>
    <property type="match status" value="1"/>
</dbReference>
<evidence type="ECO:0000313" key="3">
    <source>
        <dbReference type="EMBL" id="CAA6825738.1"/>
    </source>
</evidence>
<dbReference type="GO" id="GO:0005509">
    <property type="term" value="F:calcium ion binding"/>
    <property type="evidence" value="ECO:0007669"/>
    <property type="project" value="InterPro"/>
</dbReference>
<reference evidence="3" key="1">
    <citation type="submission" date="2020-01" db="EMBL/GenBank/DDBJ databases">
        <authorList>
            <person name="Meier V. D."/>
            <person name="Meier V D."/>
        </authorList>
    </citation>
    <scope>NUCLEOTIDE SEQUENCE</scope>
    <source>
        <strain evidence="3">HLG_WM_MAG_03</strain>
    </source>
</reference>
<dbReference type="Gene3D" id="2.60.40.10">
    <property type="entry name" value="Immunoglobulins"/>
    <property type="match status" value="1"/>
</dbReference>
<sequence length="898" mass="91744">MIYLIKRLIMLWLLFFTFLTEAKADINCPGSSGSDTVNGTMPALDVSFDSCSYHISGFSANQYNDPGAQPASSFPFTGFLPDGLTLSSPPNPARFVMHTGSAVAIFSSASCSGATISGLNTNALDVALSDGASCILTFGADSDNQGFSGATLSRSGLVYSITAGTLSGGPYGGTYTAPVTTKAEPTNHPTAFTATANSISQITTAWTDATGAVTPDSYLLMCSTSSSFTDPVDTTAQTDDTDCADGAGVQNITQGTGTVAWTGLTAGTQYYYKIFPYSNTGADIDYKTDATVGTANATTTAVNTIPTITGTTANQAVNDNATLTPFLDVVLADTEGNNISISITLDDNTKGSLSTTSIASGSIASVQTALRAIVFTPTANRVAVGSTETTTFSITANDGTSDSAVNSVTTVVSTSVNDAPTDITLTGTTVAQSAGANGVIATLGSSDADTGDGATYSLVTGTGDTNNGSFNIDGTNLRATDAGTLAAGTYSILLQVNDGDDSYTEVVSITVTDDVAPTLTTLSPVDNATAIATNSNLVITLNENAVVGTGNILIKKNNDDSIVQAIDVTSGLVTIANAVVTINPSVTLDLNTEYSVQIPATALKDSANNAYAGIQDTTSWSFTTVANTAPTITGTTANQAVNDNATLTPFLDVVLADTEGNDISISITLDDNTKGSLSTTSIASGSIASVQTALRAIVFTPTANRVAVGSTETTTFSITANDGTSDSAVNSVTTVVSTSVNDAPTITIDSILTTNEDDGKTLSFTYTDIDGDTVTATQKTAPTHGTIEISGTTITYTPTANYNGTDTFVITLTDSAGYTTDKTITVTVSSINDEPSITIDSTLTTDEDNGKTLSFTYTDIDGDSVTATQKTAPSHGTIEISGTTITYTPTANYNGTDT</sequence>
<proteinExistence type="predicted"/>
<evidence type="ECO:0000259" key="2">
    <source>
        <dbReference type="PROSITE" id="PS50268"/>
    </source>
</evidence>
<dbReference type="AlphaFoldDB" id="A0A6S6UC63"/>
<dbReference type="Gene3D" id="2.60.40.3440">
    <property type="match status" value="2"/>
</dbReference>
<keyword evidence="3" id="KW-0969">Cilium</keyword>
<accession>A0A6S6UC63</accession>
<dbReference type="GO" id="GO:0016020">
    <property type="term" value="C:membrane"/>
    <property type="evidence" value="ECO:0007669"/>
    <property type="project" value="InterPro"/>
</dbReference>
<dbReference type="InterPro" id="IPR032812">
    <property type="entry name" value="SbsA_Ig"/>
</dbReference>
<evidence type="ECO:0000256" key="1">
    <source>
        <dbReference type="ARBA" id="ARBA00022729"/>
    </source>
</evidence>
<name>A0A6S6UC63_9BACT</name>
<keyword evidence="3" id="KW-0282">Flagellum</keyword>
<gene>
    <name evidence="3" type="ORF">HELGO_WM25897</name>
</gene>
<dbReference type="PROSITE" id="PS50268">
    <property type="entry name" value="CADHERIN_2"/>
    <property type="match status" value="1"/>
</dbReference>
<feature type="domain" description="Cadherin" evidence="2">
    <location>
        <begin position="429"/>
        <end position="519"/>
    </location>
</feature>
<dbReference type="GO" id="GO:0007156">
    <property type="term" value="P:homophilic cell adhesion via plasma membrane adhesion molecules"/>
    <property type="evidence" value="ECO:0007669"/>
    <property type="project" value="InterPro"/>
</dbReference>
<dbReference type="EMBL" id="CACVAR010000394">
    <property type="protein sequence ID" value="CAA6825738.1"/>
    <property type="molecule type" value="Genomic_DNA"/>
</dbReference>
<feature type="non-terminal residue" evidence="3">
    <location>
        <position position="898"/>
    </location>
</feature>